<dbReference type="GO" id="GO:0044322">
    <property type="term" value="C:endoplasmic reticulum quality control compartment"/>
    <property type="evidence" value="ECO:0007669"/>
    <property type="project" value="GOC"/>
</dbReference>
<comment type="subcellular location">
    <subcellularLocation>
        <location evidence="1">Endoplasmic reticulum</location>
    </subcellularLocation>
</comment>
<dbReference type="GO" id="GO:1904154">
    <property type="term" value="P:positive regulation of retrograde protein transport, ER to cytosol"/>
    <property type="evidence" value="ECO:0007669"/>
    <property type="project" value="UniProtKB-ARBA"/>
</dbReference>
<feature type="active site" description="Proton donor" evidence="6">
    <location>
        <position position="345"/>
    </location>
</feature>
<feature type="binding site" evidence="7">
    <location>
        <position position="469"/>
    </location>
    <ligand>
        <name>Ca(2+)</name>
        <dbReference type="ChEBI" id="CHEBI:29108"/>
    </ligand>
</feature>
<dbReference type="GO" id="GO:0005975">
    <property type="term" value="P:carbohydrate metabolic process"/>
    <property type="evidence" value="ECO:0007669"/>
    <property type="project" value="InterPro"/>
</dbReference>
<evidence type="ECO:0000256" key="6">
    <source>
        <dbReference type="PIRSR" id="PIRSR601382-1"/>
    </source>
</evidence>
<evidence type="ECO:0000256" key="5">
    <source>
        <dbReference type="ARBA" id="ARBA00054385"/>
    </source>
</evidence>
<keyword evidence="7" id="KW-0479">Metal-binding</keyword>
<evidence type="ECO:0000256" key="9">
    <source>
        <dbReference type="SAM" id="SignalP"/>
    </source>
</evidence>
<dbReference type="GO" id="GO:0005509">
    <property type="term" value="F:calcium ion binding"/>
    <property type="evidence" value="ECO:0007669"/>
    <property type="project" value="InterPro"/>
</dbReference>
<dbReference type="InterPro" id="IPR001382">
    <property type="entry name" value="Glyco_hydro_47"/>
</dbReference>
<dbReference type="GO" id="GO:1904380">
    <property type="term" value="P:endoplasmic reticulum mannose trimming"/>
    <property type="evidence" value="ECO:0007669"/>
    <property type="project" value="InterPro"/>
</dbReference>
<accession>A0A0N4Z7B7</accession>
<protein>
    <recommendedName>
        <fullName evidence="8">alpha-1,2-Mannosidase</fullName>
        <ecNumber evidence="8">3.2.1.-</ecNumber>
    </recommendedName>
</protein>
<dbReference type="Gene3D" id="1.50.10.10">
    <property type="match status" value="1"/>
</dbReference>
<sequence length="801" mass="91938">MKKQFVVFIVLILIYLTSPFSENERIYYKEKVKEMFYHAYNGYLENGYPFDELKPISCKGMNTWGSFSLSLIDSLDTLIIMGNYTEFERVVQIVLETINPDIDTNTSVFETNIRVVGGLLSAHLFYSKIPNVTLPEGWPCSGPLLDLAVKFADKLLPAFNTFTGMPYGTINLKYGVNNDETPITCTACIGTFIIEFGSLSKLTGNDIYEKVAMKALQSLWESRSKIGLVGNHINIMTGQWTATDAGIGAGVDSYYEYLAKGALLFQKPALMKQFKESVEVINQYVRQDDWFMWVSMSQGTLTFPYFQSLEAFYPGVLTLIGEIDDAVKIMLNYNHILRQYGLPPEFYNLNKFAAHPGREGFPLRPEVIESLMYIYRATNDDTYLEMGSAMVDAIEVFSKTNCGYATIKDISDGTIEDRMESFFLAETIKYLYLLFDKDNFIHNDGSVGKIVETNNGQCIIETGGYIFNTEAHPIDPGALYCCSKNRIEDKETLEKFKENISFLRLMNIEIEEDDDSEENIDIAHLSKELTELINLKKTKNLYLKRQYGDNPIEYEIDGVRGSVEEENKEDGEFEDFAIKIDNSNEEITNSTKVVTNGKIKKRPEGTNLSDIEELDNILETFEEYRRKKDTPSYKINLLSDRIKAYQKKFSELIKTTTIIYNQNLEEEIKRNKKKKEVSEMSQVQYLCYNCCWILDKRLDSFNLKAFLNEIYANYILKPGTFVIGPVCLHNDSPYPSDKYFNDITDLYDIPSFTQLTKAIDEIDFSKFKYHSLLKENYRLLTSKQRSFASLLTGYGQVMISE</sequence>
<comment type="similarity">
    <text evidence="2 8">Belongs to the glycosyl hydrolase 47 family.</text>
</comment>
<evidence type="ECO:0000256" key="8">
    <source>
        <dbReference type="RuleBase" id="RU361193"/>
    </source>
</evidence>
<dbReference type="PANTHER" id="PTHR45679:SF6">
    <property type="entry name" value="ER DEGRADATION-ENHANCING ALPHA-MANNOSIDASE-LIKE PROTEIN 2"/>
    <property type="match status" value="1"/>
</dbReference>
<reference evidence="11" key="1">
    <citation type="submission" date="2017-02" db="UniProtKB">
        <authorList>
            <consortium name="WormBaseParasite"/>
        </authorList>
    </citation>
    <scope>IDENTIFICATION</scope>
</reference>
<dbReference type="WBParaSite" id="PTRK_0000306800.1">
    <property type="protein sequence ID" value="PTRK_0000306800.1"/>
    <property type="gene ID" value="PTRK_0000306800"/>
</dbReference>
<evidence type="ECO:0000256" key="3">
    <source>
        <dbReference type="ARBA" id="ARBA00022824"/>
    </source>
</evidence>
<dbReference type="FunFam" id="1.50.10.10:FF:000015">
    <property type="entry name" value="alpha-1,2-Mannosidase"/>
    <property type="match status" value="1"/>
</dbReference>
<name>A0A0N4Z7B7_PARTI</name>
<comment type="cofactor">
    <cofactor evidence="7">
        <name>Ca(2+)</name>
        <dbReference type="ChEBI" id="CHEBI:29108"/>
    </cofactor>
</comment>
<feature type="active site" evidence="6">
    <location>
        <position position="366"/>
    </location>
</feature>
<dbReference type="EC" id="3.2.1.-" evidence="8"/>
<evidence type="ECO:0000256" key="4">
    <source>
        <dbReference type="ARBA" id="ARBA00023180"/>
    </source>
</evidence>
<dbReference type="InterPro" id="IPR044674">
    <property type="entry name" value="EDEM1/2/3"/>
</dbReference>
<feature type="chain" id="PRO_5005891227" description="alpha-1,2-Mannosidase" evidence="9">
    <location>
        <begin position="20"/>
        <end position="801"/>
    </location>
</feature>
<dbReference type="PRINTS" id="PR00747">
    <property type="entry name" value="GLYHDRLASE47"/>
</dbReference>
<dbReference type="GO" id="GO:0016020">
    <property type="term" value="C:membrane"/>
    <property type="evidence" value="ECO:0007669"/>
    <property type="project" value="InterPro"/>
</dbReference>
<keyword evidence="4" id="KW-0325">Glycoprotein</keyword>
<evidence type="ECO:0000313" key="10">
    <source>
        <dbReference type="Proteomes" id="UP000038045"/>
    </source>
</evidence>
<comment type="function">
    <text evidence="5">Involved in the endoplasmic reticulum-associated degradation (ERAD) pathway that targets misfolded glycoproteins for degradation in an N-glycan-dependent manner. May initiate ERAD by promoting the first mannose trimming step of ERAD substrates, from Man9GlcNAc2 to Man8GlcNAc2. Seems to recognize and bind to exposed hydrophobic regions in target proteins.</text>
</comment>
<dbReference type="InterPro" id="IPR012341">
    <property type="entry name" value="6hp_glycosidase-like_sf"/>
</dbReference>
<dbReference type="Proteomes" id="UP000038045">
    <property type="component" value="Unplaced"/>
</dbReference>
<dbReference type="SUPFAM" id="SSF48225">
    <property type="entry name" value="Seven-hairpin glycosidases"/>
    <property type="match status" value="1"/>
</dbReference>
<proteinExistence type="inferred from homology"/>
<dbReference type="InterPro" id="IPR036026">
    <property type="entry name" value="Seven-hairpin_glycosidases"/>
</dbReference>
<keyword evidence="7" id="KW-0106">Calcium</keyword>
<dbReference type="Pfam" id="PF01532">
    <property type="entry name" value="Glyco_hydro_47"/>
    <property type="match status" value="1"/>
</dbReference>
<feature type="active site" evidence="6">
    <location>
        <position position="252"/>
    </location>
</feature>
<keyword evidence="8" id="KW-0326">Glycosidase</keyword>
<keyword evidence="9" id="KW-0732">Signal</keyword>
<evidence type="ECO:0000313" key="11">
    <source>
        <dbReference type="WBParaSite" id="PTRK_0000306800.1"/>
    </source>
</evidence>
<dbReference type="GO" id="GO:0004571">
    <property type="term" value="F:mannosyl-oligosaccharide 1,2-alpha-mannosidase activity"/>
    <property type="evidence" value="ECO:0007669"/>
    <property type="project" value="InterPro"/>
</dbReference>
<feature type="active site" description="Proton donor" evidence="6">
    <location>
        <position position="110"/>
    </location>
</feature>
<evidence type="ECO:0000256" key="7">
    <source>
        <dbReference type="PIRSR" id="PIRSR601382-2"/>
    </source>
</evidence>
<feature type="signal peptide" evidence="9">
    <location>
        <begin position="1"/>
        <end position="19"/>
    </location>
</feature>
<keyword evidence="8" id="KW-0378">Hydrolase</keyword>
<dbReference type="PANTHER" id="PTHR45679">
    <property type="entry name" value="ER DEGRADATION-ENHANCING ALPHA-MANNOSIDASE-LIKE PROTEIN 2"/>
    <property type="match status" value="1"/>
</dbReference>
<keyword evidence="10" id="KW-1185">Reference proteome</keyword>
<dbReference type="AlphaFoldDB" id="A0A0N4Z7B7"/>
<evidence type="ECO:0000256" key="1">
    <source>
        <dbReference type="ARBA" id="ARBA00004240"/>
    </source>
</evidence>
<organism evidence="10 11">
    <name type="scientific">Parastrongyloides trichosuri</name>
    <name type="common">Possum-specific nematode worm</name>
    <dbReference type="NCBI Taxonomy" id="131310"/>
    <lineage>
        <taxon>Eukaryota</taxon>
        <taxon>Metazoa</taxon>
        <taxon>Ecdysozoa</taxon>
        <taxon>Nematoda</taxon>
        <taxon>Chromadorea</taxon>
        <taxon>Rhabditida</taxon>
        <taxon>Tylenchina</taxon>
        <taxon>Panagrolaimomorpha</taxon>
        <taxon>Strongyloidoidea</taxon>
        <taxon>Strongyloididae</taxon>
        <taxon>Parastrongyloides</taxon>
    </lineage>
</organism>
<keyword evidence="3" id="KW-0256">Endoplasmic reticulum</keyword>
<dbReference type="STRING" id="131310.A0A0N4Z7B7"/>
<evidence type="ECO:0000256" key="2">
    <source>
        <dbReference type="ARBA" id="ARBA00007658"/>
    </source>
</evidence>